<protein>
    <submittedName>
        <fullName evidence="2">Uncharacterized protein</fullName>
    </submittedName>
</protein>
<dbReference type="Proteomes" id="UP001159363">
    <property type="component" value="Chromosome 3"/>
</dbReference>
<evidence type="ECO:0000256" key="1">
    <source>
        <dbReference type="SAM" id="MobiDB-lite"/>
    </source>
</evidence>
<organism evidence="2 3">
    <name type="scientific">Dryococelus australis</name>
    <dbReference type="NCBI Taxonomy" id="614101"/>
    <lineage>
        <taxon>Eukaryota</taxon>
        <taxon>Metazoa</taxon>
        <taxon>Ecdysozoa</taxon>
        <taxon>Arthropoda</taxon>
        <taxon>Hexapoda</taxon>
        <taxon>Insecta</taxon>
        <taxon>Pterygota</taxon>
        <taxon>Neoptera</taxon>
        <taxon>Polyneoptera</taxon>
        <taxon>Phasmatodea</taxon>
        <taxon>Verophasmatodea</taxon>
        <taxon>Anareolatae</taxon>
        <taxon>Phasmatidae</taxon>
        <taxon>Eurycanthinae</taxon>
        <taxon>Dryococelus</taxon>
    </lineage>
</organism>
<name>A0ABQ9I2Z6_9NEOP</name>
<comment type="caution">
    <text evidence="2">The sequence shown here is derived from an EMBL/GenBank/DDBJ whole genome shotgun (WGS) entry which is preliminary data.</text>
</comment>
<gene>
    <name evidence="2" type="ORF">PR048_010512</name>
</gene>
<feature type="compositionally biased region" description="Basic residues" evidence="1">
    <location>
        <begin position="76"/>
        <end position="86"/>
    </location>
</feature>
<reference evidence="2 3" key="1">
    <citation type="submission" date="2023-02" db="EMBL/GenBank/DDBJ databases">
        <title>LHISI_Scaffold_Assembly.</title>
        <authorList>
            <person name="Stuart O.P."/>
            <person name="Cleave R."/>
            <person name="Magrath M.J.L."/>
            <person name="Mikheyev A.S."/>
        </authorList>
    </citation>
    <scope>NUCLEOTIDE SEQUENCE [LARGE SCALE GENOMIC DNA]</scope>
    <source>
        <strain evidence="2">Daus_M_001</strain>
        <tissue evidence="2">Leg muscle</tissue>
    </source>
</reference>
<keyword evidence="3" id="KW-1185">Reference proteome</keyword>
<proteinExistence type="predicted"/>
<evidence type="ECO:0000313" key="3">
    <source>
        <dbReference type="Proteomes" id="UP001159363"/>
    </source>
</evidence>
<feature type="region of interest" description="Disordered" evidence="1">
    <location>
        <begin position="67"/>
        <end position="96"/>
    </location>
</feature>
<sequence>MLEISEIMMMEDRETGEAHFDLETGEINMFPVLHHWHIQTLDAETGEFEPEIYRSHSDLKKIFQVPRNALRDSQRSRRRSRSRSRPRVTVVSATHKEESTVKKENTLHARVHHLPPDTYPADVPAYMGDKPVLPQRVGSARHRPPHQQDRLLPPLQSSLLLHFKCMCHLPIAACHREGHTDPG</sequence>
<accession>A0ABQ9I2Z6</accession>
<dbReference type="EMBL" id="JARBHB010000003">
    <property type="protein sequence ID" value="KAJ8891003.1"/>
    <property type="molecule type" value="Genomic_DNA"/>
</dbReference>
<evidence type="ECO:0000313" key="2">
    <source>
        <dbReference type="EMBL" id="KAJ8891003.1"/>
    </source>
</evidence>